<keyword evidence="5 6" id="KW-0472">Membrane</keyword>
<reference evidence="7 8" key="1">
    <citation type="submission" date="2019-06" db="EMBL/GenBank/DDBJ databases">
        <title>Whole genome shotgun sequence of Acetobacter peroxydans NBRC 13755.</title>
        <authorList>
            <person name="Hosoyama A."/>
            <person name="Uohara A."/>
            <person name="Ohji S."/>
            <person name="Ichikawa N."/>
        </authorList>
    </citation>
    <scope>NUCLEOTIDE SEQUENCE [LARGE SCALE GENOMIC DNA]</scope>
    <source>
        <strain evidence="7 8">NBRC 13755</strain>
    </source>
</reference>
<protein>
    <recommendedName>
        <fullName evidence="9">LPS export ABC transporter permease LptG</fullName>
    </recommendedName>
</protein>
<evidence type="ECO:0000313" key="7">
    <source>
        <dbReference type="EMBL" id="GEB85955.1"/>
    </source>
</evidence>
<evidence type="ECO:0000256" key="6">
    <source>
        <dbReference type="SAM" id="Phobius"/>
    </source>
</evidence>
<evidence type="ECO:0000256" key="4">
    <source>
        <dbReference type="ARBA" id="ARBA00022989"/>
    </source>
</evidence>
<evidence type="ECO:0000256" key="2">
    <source>
        <dbReference type="ARBA" id="ARBA00022475"/>
    </source>
</evidence>
<evidence type="ECO:0000256" key="3">
    <source>
        <dbReference type="ARBA" id="ARBA00022692"/>
    </source>
</evidence>
<comment type="caution">
    <text evidence="7">The sequence shown here is derived from an EMBL/GenBank/DDBJ whole genome shotgun (WGS) entry which is preliminary data.</text>
</comment>
<evidence type="ECO:0000256" key="1">
    <source>
        <dbReference type="ARBA" id="ARBA00004651"/>
    </source>
</evidence>
<feature type="transmembrane region" description="Helical" evidence="6">
    <location>
        <begin position="24"/>
        <end position="51"/>
    </location>
</feature>
<dbReference type="GO" id="GO:0015920">
    <property type="term" value="P:lipopolysaccharide transport"/>
    <property type="evidence" value="ECO:0007669"/>
    <property type="project" value="TreeGrafter"/>
</dbReference>
<feature type="transmembrane region" description="Helical" evidence="6">
    <location>
        <begin position="299"/>
        <end position="323"/>
    </location>
</feature>
<dbReference type="OrthoDB" id="8478133at2"/>
<dbReference type="EMBL" id="BJMV01000008">
    <property type="protein sequence ID" value="GEB85955.1"/>
    <property type="molecule type" value="Genomic_DNA"/>
</dbReference>
<dbReference type="GO" id="GO:0043190">
    <property type="term" value="C:ATP-binding cassette (ABC) transporter complex"/>
    <property type="evidence" value="ECO:0007669"/>
    <property type="project" value="TreeGrafter"/>
</dbReference>
<keyword evidence="4 6" id="KW-1133">Transmembrane helix</keyword>
<evidence type="ECO:0000256" key="5">
    <source>
        <dbReference type="ARBA" id="ARBA00023136"/>
    </source>
</evidence>
<evidence type="ECO:0000313" key="8">
    <source>
        <dbReference type="Proteomes" id="UP000317730"/>
    </source>
</evidence>
<feature type="transmembrane region" description="Helical" evidence="6">
    <location>
        <begin position="71"/>
        <end position="99"/>
    </location>
</feature>
<gene>
    <name evidence="7" type="ORF">APE01nite_17520</name>
</gene>
<name>A0A4Y3TZ26_9PROT</name>
<evidence type="ECO:0008006" key="9">
    <source>
        <dbReference type="Google" id="ProtNLM"/>
    </source>
</evidence>
<comment type="subcellular location">
    <subcellularLocation>
        <location evidence="1">Cell membrane</location>
        <topology evidence="1">Multi-pass membrane protein</topology>
    </subcellularLocation>
</comment>
<dbReference type="Pfam" id="PF03739">
    <property type="entry name" value="LptF_LptG"/>
    <property type="match status" value="1"/>
</dbReference>
<accession>A0A4Y3TZ26</accession>
<dbReference type="Proteomes" id="UP000317730">
    <property type="component" value="Unassembled WGS sequence"/>
</dbReference>
<organism evidence="7 8">
    <name type="scientific">Acetobacter peroxydans</name>
    <dbReference type="NCBI Taxonomy" id="104098"/>
    <lineage>
        <taxon>Bacteria</taxon>
        <taxon>Pseudomonadati</taxon>
        <taxon>Pseudomonadota</taxon>
        <taxon>Alphaproteobacteria</taxon>
        <taxon>Acetobacterales</taxon>
        <taxon>Acetobacteraceae</taxon>
        <taxon>Acetobacter</taxon>
    </lineage>
</organism>
<keyword evidence="2" id="KW-1003">Cell membrane</keyword>
<keyword evidence="3 6" id="KW-0812">Transmembrane</keyword>
<dbReference type="InterPro" id="IPR005495">
    <property type="entry name" value="LptG/LptF_permease"/>
</dbReference>
<dbReference type="AlphaFoldDB" id="A0A4Y3TZ26"/>
<dbReference type="RefSeq" id="WP_141376618.1">
    <property type="nucleotide sequence ID" value="NZ_BAPL01000030.1"/>
</dbReference>
<dbReference type="PANTHER" id="PTHR33529">
    <property type="entry name" value="SLR0882 PROTEIN-RELATED"/>
    <property type="match status" value="1"/>
</dbReference>
<feature type="transmembrane region" description="Helical" evidence="6">
    <location>
        <begin position="360"/>
        <end position="380"/>
    </location>
</feature>
<dbReference type="PANTHER" id="PTHR33529:SF6">
    <property type="entry name" value="YJGP_YJGQ FAMILY PERMEASE"/>
    <property type="match status" value="1"/>
</dbReference>
<sequence>MTFSPASPAAETPRKRFRLAPFGLYTRFILVAYLRNFAIIASVLLSVALTIDLWPQMDAVVNAGGHSPARNLLVFCLLRIPGLMAPLMPFTTFLAVWLTEMAHTRSGERLFVANAGRSPLKSLCPVVLLGLLVGPGTFVLDGCLGPAAITEQMREHIGRDAQRLDRNQSSDTVWIEGSKGLISTRIAYGPPAVLHDLSFYRFDPNFQLVEIDMAPTARYDRASGLWHLIKPSTWSGDAFSPTQVTPLPDAEITRDLGIFPLWLSVYGIEVQYLPIHTLRILARHGGEGYDAAPYKTRLAFLYAAFVLPGIMALLAYVLSAALIPYTVTANRAAKVLAWGYGAHATGRVCVLLGQTGVIPAWLAGGFVPCAGLAVVAYTLWKTEHAD</sequence>
<proteinExistence type="predicted"/>
<keyword evidence="8" id="KW-1185">Reference proteome</keyword>